<dbReference type="GO" id="GO:0003677">
    <property type="term" value="F:DNA binding"/>
    <property type="evidence" value="ECO:0007669"/>
    <property type="project" value="UniProtKB-KW"/>
</dbReference>
<dbReference type="PANTHER" id="PTHR33204:SF37">
    <property type="entry name" value="HTH-TYPE TRANSCRIPTIONAL REGULATOR YODB"/>
    <property type="match status" value="1"/>
</dbReference>
<dbReference type="Gene3D" id="1.10.10.10">
    <property type="entry name" value="Winged helix-like DNA-binding domain superfamily/Winged helix DNA-binding domain"/>
    <property type="match status" value="1"/>
</dbReference>
<evidence type="ECO:0000313" key="5">
    <source>
        <dbReference type="EMBL" id="SIT11536.1"/>
    </source>
</evidence>
<protein>
    <submittedName>
        <fullName evidence="5">Transcriptional regulator, HxlR family</fullName>
    </submittedName>
</protein>
<dbReference type="SUPFAM" id="SSF46785">
    <property type="entry name" value="Winged helix' DNA-binding domain"/>
    <property type="match status" value="1"/>
</dbReference>
<dbReference type="InterPro" id="IPR002577">
    <property type="entry name" value="HTH_HxlR"/>
</dbReference>
<evidence type="ECO:0000313" key="6">
    <source>
        <dbReference type="Proteomes" id="UP000185678"/>
    </source>
</evidence>
<evidence type="ECO:0000256" key="3">
    <source>
        <dbReference type="ARBA" id="ARBA00023163"/>
    </source>
</evidence>
<keyword evidence="2" id="KW-0238">DNA-binding</keyword>
<dbReference type="RefSeq" id="WP_076401678.1">
    <property type="nucleotide sequence ID" value="NZ_FTOA01000007.1"/>
</dbReference>
<evidence type="ECO:0000259" key="4">
    <source>
        <dbReference type="PROSITE" id="PS51118"/>
    </source>
</evidence>
<dbReference type="Proteomes" id="UP000185678">
    <property type="component" value="Unassembled WGS sequence"/>
</dbReference>
<reference evidence="5 6" key="1">
    <citation type="submission" date="2017-01" db="EMBL/GenBank/DDBJ databases">
        <authorList>
            <person name="Mah S.A."/>
            <person name="Swanson W.J."/>
            <person name="Moy G.W."/>
            <person name="Vacquier V.D."/>
        </authorList>
    </citation>
    <scope>NUCLEOTIDE SEQUENCE [LARGE SCALE GENOMIC DNA]</scope>
    <source>
        <strain evidence="5 6">DSM 11589</strain>
    </source>
</reference>
<dbReference type="Pfam" id="PF01638">
    <property type="entry name" value="HxlR"/>
    <property type="match status" value="1"/>
</dbReference>
<evidence type="ECO:0000256" key="1">
    <source>
        <dbReference type="ARBA" id="ARBA00023015"/>
    </source>
</evidence>
<evidence type="ECO:0000256" key="2">
    <source>
        <dbReference type="ARBA" id="ARBA00023125"/>
    </source>
</evidence>
<dbReference type="InterPro" id="IPR036388">
    <property type="entry name" value="WH-like_DNA-bd_sf"/>
</dbReference>
<keyword evidence="6" id="KW-1185">Reference proteome</keyword>
<sequence length="115" mass="12504">MASPPPCPPSCPVATAARIVEGKWTTLIVRELLGGCKRFSELQRSLPGISAKVLTERLKLLEEYHLLSKRTYACIPPKTEYSLTALGMDLQQVIQAMASFGTAMQQAAAGQRDQA</sequence>
<accession>A0A1N7PLV8</accession>
<dbReference type="AlphaFoldDB" id="A0A1N7PLV8"/>
<proteinExistence type="predicted"/>
<gene>
    <name evidence="5" type="ORF">SAMN05421779_10771</name>
</gene>
<dbReference type="EMBL" id="FTOA01000007">
    <property type="protein sequence ID" value="SIT11536.1"/>
    <property type="molecule type" value="Genomic_DNA"/>
</dbReference>
<dbReference type="PROSITE" id="PS51118">
    <property type="entry name" value="HTH_HXLR"/>
    <property type="match status" value="1"/>
</dbReference>
<feature type="domain" description="HTH hxlR-type" evidence="4">
    <location>
        <begin position="11"/>
        <end position="109"/>
    </location>
</feature>
<dbReference type="InterPro" id="IPR036390">
    <property type="entry name" value="WH_DNA-bd_sf"/>
</dbReference>
<dbReference type="PANTHER" id="PTHR33204">
    <property type="entry name" value="TRANSCRIPTIONAL REGULATOR, MARR FAMILY"/>
    <property type="match status" value="1"/>
</dbReference>
<dbReference type="STRING" id="80876.SAMN05421779_10771"/>
<keyword evidence="1" id="KW-0805">Transcription regulation</keyword>
<dbReference type="OrthoDB" id="9800350at2"/>
<name>A0A1N7PLV8_9PROT</name>
<keyword evidence="3" id="KW-0804">Transcription</keyword>
<organism evidence="5 6">
    <name type="scientific">Insolitispirillum peregrinum</name>
    <dbReference type="NCBI Taxonomy" id="80876"/>
    <lineage>
        <taxon>Bacteria</taxon>
        <taxon>Pseudomonadati</taxon>
        <taxon>Pseudomonadota</taxon>
        <taxon>Alphaproteobacteria</taxon>
        <taxon>Rhodospirillales</taxon>
        <taxon>Novispirillaceae</taxon>
        <taxon>Insolitispirillum</taxon>
    </lineage>
</organism>